<name>A0A0F7G9P3_9BETA</name>
<proteinExistence type="predicted"/>
<evidence type="ECO:0000256" key="4">
    <source>
        <dbReference type="SAM" id="MobiDB-lite"/>
    </source>
</evidence>
<feature type="compositionally biased region" description="Low complexity" evidence="4">
    <location>
        <begin position="267"/>
        <end position="287"/>
    </location>
</feature>
<evidence type="ECO:0000256" key="1">
    <source>
        <dbReference type="ARBA" id="ARBA00004307"/>
    </source>
</evidence>
<sequence length="294" mass="32618">MSVRSGVITSLDALPSFCKRNGQKKHLDIYRRMLRAFPSFAAFNRLLGGLFPAYCQNYRRWLFFEVRLTQRIPDCVLVFVSPDTPRRALCYVIEFKTTCSDATGQSVREHATHNLQYVQGLKQLKGALTDFDALKVPRGDSWAIIPTIIFFQQQAAQPSFARAFRSAPFTLRTDSVIDYLRRRQHESVTALLSAAYRRRLRASRRQHPKVSSSRAAKAGGRLLRGAPQRGSGRQSSAKAVSARGAQRAQRKGANLLRRSGNARVRSGGAAQTTVRGRAAAAVPGASRTGRKGVL</sequence>
<reference evidence="5 6" key="1">
    <citation type="journal article" date="2001" name="Arch. Virol.">
        <title>Isolation and characterization of an endogenous cytomegalovirus (BaCMV) from baboons.</title>
        <authorList>
            <person name="Blewett E.L."/>
            <person name="White G."/>
            <person name="Saliki J.T."/>
            <person name="Eberle R."/>
        </authorList>
    </citation>
    <scope>NUCLEOTIDE SEQUENCE [LARGE SCALE GENOMIC DNA]</scope>
    <source>
        <strain evidence="5">OCOM4-52</strain>
    </source>
</reference>
<dbReference type="KEGG" id="vg:24284858"/>
<dbReference type="OrthoDB" id="20832at10239"/>
<accession>A0A0F7G9P3</accession>
<dbReference type="EMBL" id="KR351281">
    <property type="protein sequence ID" value="AKG51603.1"/>
    <property type="molecule type" value="Genomic_DNA"/>
</dbReference>
<dbReference type="GO" id="GO:0044196">
    <property type="term" value="C:host cell nucleolus"/>
    <property type="evidence" value="ECO:0007669"/>
    <property type="project" value="UniProtKB-SubCell"/>
</dbReference>
<evidence type="ECO:0000256" key="3">
    <source>
        <dbReference type="ARBA" id="ARBA00022921"/>
    </source>
</evidence>
<feature type="compositionally biased region" description="Low complexity" evidence="4">
    <location>
        <begin position="242"/>
        <end position="253"/>
    </location>
</feature>
<keyword evidence="6" id="KW-1185">Reference proteome</keyword>
<feature type="region of interest" description="Disordered" evidence="4">
    <location>
        <begin position="201"/>
        <end position="294"/>
    </location>
</feature>
<keyword evidence="3" id="KW-0426">Late protein</keyword>
<evidence type="ECO:0000256" key="2">
    <source>
        <dbReference type="ARBA" id="ARBA00004328"/>
    </source>
</evidence>
<evidence type="ECO:0000313" key="6">
    <source>
        <dbReference type="Proteomes" id="UP000171701"/>
    </source>
</evidence>
<feature type="compositionally biased region" description="Low complexity" evidence="4">
    <location>
        <begin position="214"/>
        <end position="226"/>
    </location>
</feature>
<protein>
    <submittedName>
        <fullName evidence="5">UL76</fullName>
    </submittedName>
</protein>
<reference evidence="5 6" key="2">
    <citation type="journal article" date="2015" name="Genome Announc.">
        <title>Complete Genome Sequences of Mandrillus leucophaeus and Papio ursinus Cytomegaloviruses.</title>
        <authorList>
            <person name="Blewett E.L."/>
            <person name="Sherrod C.J."/>
            <person name="Texier J.R."/>
            <person name="Conrad T.M."/>
            <person name="Dittmer D.P."/>
        </authorList>
    </citation>
    <scope>NUCLEOTIDE SEQUENCE [LARGE SCALE GENOMIC DNA]</scope>
    <source>
        <strain evidence="5">OCOM4-52</strain>
    </source>
</reference>
<organism evidence="5 6">
    <name type="scientific">Papiine betaherpesvirus 4</name>
    <dbReference type="NCBI Taxonomy" id="2560624"/>
    <lineage>
        <taxon>Viruses</taxon>
        <taxon>Duplodnaviria</taxon>
        <taxon>Heunggongvirae</taxon>
        <taxon>Peploviricota</taxon>
        <taxon>Herviviricetes</taxon>
        <taxon>Herpesvirales</taxon>
        <taxon>Orthoherpesviridae</taxon>
        <taxon>Betaherpesvirinae</taxon>
        <taxon>Cytomegalovirus</taxon>
        <taxon>Cytomegalovirus papiinebeta4</taxon>
    </lineage>
</organism>
<dbReference type="InterPro" id="IPR002580">
    <property type="entry name" value="Herpes_UL24"/>
</dbReference>
<dbReference type="Proteomes" id="UP000171701">
    <property type="component" value="Segment"/>
</dbReference>
<comment type="subcellular location">
    <subcellularLocation>
        <location evidence="1">Host nucleus</location>
        <location evidence="1">Host nucleolus</location>
    </subcellularLocation>
    <subcellularLocation>
        <location evidence="2">Virion</location>
    </subcellularLocation>
</comment>
<evidence type="ECO:0000313" key="5">
    <source>
        <dbReference type="EMBL" id="AKG51603.1"/>
    </source>
</evidence>
<dbReference type="Pfam" id="PF01646">
    <property type="entry name" value="Herpes_UL24"/>
    <property type="match status" value="1"/>
</dbReference>